<comment type="caution">
    <text evidence="1">The sequence shown here is derived from an EMBL/GenBank/DDBJ whole genome shotgun (WGS) entry which is preliminary data.</text>
</comment>
<sequence>MDSCGQCVGFRAKGLELPEAEERHVCKPNDACPRHCPGFQSDFDEIAREIAPELLAVTTKNEQIEAVNEEIKSDTLVQCSRCGRTDDAGYLLPVRHKGKNHWICTKCLPGLIHG</sequence>
<dbReference type="OrthoDB" id="9795268at2"/>
<name>A0A2C6MES9_9FIRM</name>
<protein>
    <submittedName>
        <fullName evidence="1">Ferredoxin</fullName>
    </submittedName>
</protein>
<organism evidence="1 2">
    <name type="scientific">Desulforamulus profundi</name>
    <dbReference type="NCBI Taxonomy" id="1383067"/>
    <lineage>
        <taxon>Bacteria</taxon>
        <taxon>Bacillati</taxon>
        <taxon>Bacillota</taxon>
        <taxon>Clostridia</taxon>
        <taxon>Eubacteriales</taxon>
        <taxon>Peptococcaceae</taxon>
        <taxon>Desulforamulus</taxon>
    </lineage>
</organism>
<evidence type="ECO:0000313" key="2">
    <source>
        <dbReference type="Proteomes" id="UP000222564"/>
    </source>
</evidence>
<reference evidence="1 2" key="1">
    <citation type="submission" date="2013-09" db="EMBL/GenBank/DDBJ databases">
        <title>Biodegradation of hydrocarbons in the deep terrestrial subsurface : characterization of a microbial consortium composed of two Desulfotomaculum species originating from a deep geological formation.</title>
        <authorList>
            <person name="Aullo T."/>
            <person name="Berlendis S."/>
            <person name="Lascourreges J.-F."/>
            <person name="Dessort D."/>
            <person name="Saint-Laurent S."/>
            <person name="Schraauwers B."/>
            <person name="Mas J."/>
            <person name="Magot M."/>
            <person name="Ranchou-Peyruse A."/>
        </authorList>
    </citation>
    <scope>NUCLEOTIDE SEQUENCE [LARGE SCALE GENOMIC DNA]</scope>
    <source>
        <strain evidence="1 2">Bs107</strain>
    </source>
</reference>
<dbReference type="AlphaFoldDB" id="A0A2C6MES9"/>
<dbReference type="Proteomes" id="UP000222564">
    <property type="component" value="Unassembled WGS sequence"/>
</dbReference>
<evidence type="ECO:0000313" key="1">
    <source>
        <dbReference type="EMBL" id="PHJ38162.1"/>
    </source>
</evidence>
<dbReference type="EMBL" id="AWQQ01000055">
    <property type="protein sequence ID" value="PHJ38162.1"/>
    <property type="molecule type" value="Genomic_DNA"/>
</dbReference>
<gene>
    <name evidence="1" type="ORF">P378_11940</name>
</gene>
<accession>A0A2C6MES9</accession>
<proteinExistence type="predicted"/>
<dbReference type="RefSeq" id="WP_099083234.1">
    <property type="nucleotide sequence ID" value="NZ_AWQQ01000055.1"/>
</dbReference>
<keyword evidence="2" id="KW-1185">Reference proteome</keyword>